<reference evidence="5 7" key="1">
    <citation type="submission" date="2016-12" db="EMBL/GenBank/DDBJ databases">
        <title>Clostridium tepidum sp. nov., a close relative of Clostridium sporogenes and Clostridium botulinum Group I.</title>
        <authorList>
            <person name="Dobritsa A.P."/>
            <person name="Kutumbaka K.K."/>
            <person name="Werner K."/>
            <person name="Wiedmann M."/>
            <person name="Asmus A."/>
            <person name="Samadpour M."/>
        </authorList>
    </citation>
    <scope>NUCLEOTIDE SEQUENCE [LARGE SCALE GENOMIC DNA]</scope>
    <source>
        <strain evidence="5 7">IEH 97212</strain>
    </source>
</reference>
<dbReference type="RefSeq" id="WP_078025111.1">
    <property type="nucleotide sequence ID" value="NZ_JADPGM010000014.1"/>
</dbReference>
<dbReference type="PANTHER" id="PTHR11124">
    <property type="entry name" value="VACUOLAR SORTING PROTEIN VPS29"/>
    <property type="match status" value="1"/>
</dbReference>
<comment type="cofactor">
    <cofactor evidence="2">
        <name>a divalent metal cation</name>
        <dbReference type="ChEBI" id="CHEBI:60240"/>
    </cofactor>
</comment>
<dbReference type="Gene3D" id="3.60.21.10">
    <property type="match status" value="1"/>
</dbReference>
<dbReference type="Proteomes" id="UP000190256">
    <property type="component" value="Unassembled WGS sequence"/>
</dbReference>
<dbReference type="OrthoDB" id="9800565at2"/>
<comment type="similarity">
    <text evidence="1 2">Belongs to the metallophosphoesterase superfamily. YfcE family.</text>
</comment>
<proteinExistence type="inferred from homology"/>
<evidence type="ECO:0000256" key="2">
    <source>
        <dbReference type="RuleBase" id="RU362039"/>
    </source>
</evidence>
<gene>
    <name evidence="4" type="ORF">BS637_12375</name>
    <name evidence="5" type="ORF">BS638_09920</name>
</gene>
<keyword evidence="6" id="KW-1185">Reference proteome</keyword>
<dbReference type="STRING" id="1962263.BS637_12375"/>
<keyword evidence="2" id="KW-0479">Metal-binding</keyword>
<dbReference type="EMBL" id="MRAD01000014">
    <property type="protein sequence ID" value="OOO61428.1"/>
    <property type="molecule type" value="Genomic_DNA"/>
</dbReference>
<dbReference type="InterPro" id="IPR000979">
    <property type="entry name" value="Phosphodiesterase_MJ0936/Vps29"/>
</dbReference>
<evidence type="ECO:0000259" key="3">
    <source>
        <dbReference type="Pfam" id="PF12850"/>
    </source>
</evidence>
<dbReference type="GO" id="GO:0046872">
    <property type="term" value="F:metal ion binding"/>
    <property type="evidence" value="ECO:0007669"/>
    <property type="project" value="UniProtKB-KW"/>
</dbReference>
<protein>
    <recommendedName>
        <fullName evidence="2">Phosphoesterase</fullName>
        <ecNumber evidence="2">3.1.4.-</ecNumber>
    </recommendedName>
</protein>
<dbReference type="NCBIfam" id="TIGR00040">
    <property type="entry name" value="yfcE"/>
    <property type="match status" value="1"/>
</dbReference>
<dbReference type="SUPFAM" id="SSF56300">
    <property type="entry name" value="Metallo-dependent phosphatases"/>
    <property type="match status" value="1"/>
</dbReference>
<evidence type="ECO:0000256" key="1">
    <source>
        <dbReference type="ARBA" id="ARBA00008950"/>
    </source>
</evidence>
<evidence type="ECO:0000313" key="5">
    <source>
        <dbReference type="EMBL" id="OOO64889.1"/>
    </source>
</evidence>
<dbReference type="InterPro" id="IPR024654">
    <property type="entry name" value="Calcineurin-like_PHP_lpxH"/>
</dbReference>
<evidence type="ECO:0000313" key="6">
    <source>
        <dbReference type="Proteomes" id="UP000190206"/>
    </source>
</evidence>
<comment type="caution">
    <text evidence="5">The sequence shown here is derived from an EMBL/GenBank/DDBJ whole genome shotgun (WGS) entry which is preliminary data.</text>
</comment>
<dbReference type="InterPro" id="IPR041802">
    <property type="entry name" value="MPP_YfcE"/>
</dbReference>
<dbReference type="EC" id="3.1.4.-" evidence="2"/>
<name>A0A1S9I3K8_9CLOT</name>
<dbReference type="CDD" id="cd00841">
    <property type="entry name" value="MPP_YfcE"/>
    <property type="match status" value="1"/>
</dbReference>
<dbReference type="GO" id="GO:0016787">
    <property type="term" value="F:hydrolase activity"/>
    <property type="evidence" value="ECO:0007669"/>
    <property type="project" value="UniProtKB-UniRule"/>
</dbReference>
<sequence length="164" mass="19060">MKIGVISDTHMDKHTKKIEKLIDKSFKDVDLIIHLGDFTSPRVLEKIKKKKKVIGVWGNNDRSGLRKELKEKEIVTLNGYKVGLFHGHGTEKNTLDKVYNIFKDDNVDIILFGHSHKPMIKTKNKTLIVNPGSPSKKIRERWFSYVILNLKKDKIETKICFYNK</sequence>
<dbReference type="EMBL" id="MRAE01000024">
    <property type="protein sequence ID" value="OOO64889.1"/>
    <property type="molecule type" value="Genomic_DNA"/>
</dbReference>
<organism evidence="5 7">
    <name type="scientific">Clostridium tepidum</name>
    <dbReference type="NCBI Taxonomy" id="1962263"/>
    <lineage>
        <taxon>Bacteria</taxon>
        <taxon>Bacillati</taxon>
        <taxon>Bacillota</taxon>
        <taxon>Clostridia</taxon>
        <taxon>Eubacteriales</taxon>
        <taxon>Clostridiaceae</taxon>
        <taxon>Clostridium</taxon>
    </lineage>
</organism>
<dbReference type="InterPro" id="IPR029052">
    <property type="entry name" value="Metallo-depent_PP-like"/>
</dbReference>
<feature type="domain" description="Calcineurin-like phosphoesterase" evidence="3">
    <location>
        <begin position="1"/>
        <end position="152"/>
    </location>
</feature>
<evidence type="ECO:0000313" key="4">
    <source>
        <dbReference type="EMBL" id="OOO61428.1"/>
    </source>
</evidence>
<dbReference type="Proteomes" id="UP000190206">
    <property type="component" value="Unassembled WGS sequence"/>
</dbReference>
<reference evidence="4 6" key="2">
    <citation type="submission" date="2016-12" db="EMBL/GenBank/DDBJ databases">
        <title>Clostridium tepidum sp. nov., a close relative of Clostridium sporogenes and Clostridium botulinum Group I.</title>
        <authorList>
            <person name="Dobritsa A.P."/>
            <person name="Kutumbaka K."/>
            <person name="Werner K."/>
            <person name="Samadpour M."/>
        </authorList>
    </citation>
    <scope>NUCLEOTIDE SEQUENCE [LARGE SCALE GENOMIC DNA]</scope>
    <source>
        <strain evidence="4 6">PE</strain>
    </source>
</reference>
<dbReference type="AlphaFoldDB" id="A0A1S9I3K8"/>
<dbReference type="Pfam" id="PF12850">
    <property type="entry name" value="Metallophos_2"/>
    <property type="match status" value="1"/>
</dbReference>
<evidence type="ECO:0000313" key="7">
    <source>
        <dbReference type="Proteomes" id="UP000190256"/>
    </source>
</evidence>
<accession>A0A1S9I3K8</accession>